<evidence type="ECO:0000256" key="3">
    <source>
        <dbReference type="ARBA" id="ARBA00022448"/>
    </source>
</evidence>
<comment type="caution">
    <text evidence="9">The sequence shown here is derived from an EMBL/GenBank/DDBJ whole genome shotgun (WGS) entry which is preliminary data.</text>
</comment>
<reference evidence="9 10" key="1">
    <citation type="journal article" date="2024" name="Nat. Commun.">
        <title>Phylogenomics reveals the evolutionary origins of lichenization in chlorophyte algae.</title>
        <authorList>
            <person name="Puginier C."/>
            <person name="Libourel C."/>
            <person name="Otte J."/>
            <person name="Skaloud P."/>
            <person name="Haon M."/>
            <person name="Grisel S."/>
            <person name="Petersen M."/>
            <person name="Berrin J.G."/>
            <person name="Delaux P.M."/>
            <person name="Dal Grande F."/>
            <person name="Keller J."/>
        </authorList>
    </citation>
    <scope>NUCLEOTIDE SEQUENCE [LARGE SCALE GENOMIC DNA]</scope>
    <source>
        <strain evidence="9 10">SAG 2043</strain>
    </source>
</reference>
<evidence type="ECO:0000313" key="10">
    <source>
        <dbReference type="Proteomes" id="UP001489004"/>
    </source>
</evidence>
<dbReference type="GO" id="GO:0005743">
    <property type="term" value="C:mitochondrial inner membrane"/>
    <property type="evidence" value="ECO:0007669"/>
    <property type="project" value="UniProtKB-SubCell"/>
</dbReference>
<dbReference type="PANTHER" id="PTHR12964">
    <property type="entry name" value="NADH-UBIQUINONE OXIDOREDUCTASE B14 SUBUNIT"/>
    <property type="match status" value="1"/>
</dbReference>
<evidence type="ECO:0000313" key="9">
    <source>
        <dbReference type="EMBL" id="KAK9808972.1"/>
    </source>
</evidence>
<evidence type="ECO:0008006" key="11">
    <source>
        <dbReference type="Google" id="ProtNLM"/>
    </source>
</evidence>
<dbReference type="GO" id="GO:0006979">
    <property type="term" value="P:response to oxidative stress"/>
    <property type="evidence" value="ECO:0007669"/>
    <property type="project" value="TreeGrafter"/>
</dbReference>
<comment type="subcellular location">
    <subcellularLocation>
        <location evidence="1">Mitochondrion inner membrane</location>
        <topology evidence="1">Peripheral membrane protein</topology>
        <orientation evidence="1">Matrix side</orientation>
    </subcellularLocation>
</comment>
<comment type="similarity">
    <text evidence="2">Belongs to the complex I LYR family.</text>
</comment>
<proteinExistence type="inferred from homology"/>
<gene>
    <name evidence="9" type="ORF">WJX72_007200</name>
</gene>
<keyword evidence="7" id="KW-0496">Mitochondrion</keyword>
<dbReference type="EMBL" id="JALJOR010000011">
    <property type="protein sequence ID" value="KAK9808972.1"/>
    <property type="molecule type" value="Genomic_DNA"/>
</dbReference>
<keyword evidence="8" id="KW-0472">Membrane</keyword>
<accession>A0AAW1PKC5</accession>
<dbReference type="InterPro" id="IPR016488">
    <property type="entry name" value="NADH_Ub_cplx-1_asu_su-6"/>
</dbReference>
<dbReference type="PANTHER" id="PTHR12964:SF0">
    <property type="entry name" value="NADH DEHYDROGENASE [UBIQUINONE] 1 ALPHA SUBCOMPLEX SUBUNIT 6"/>
    <property type="match status" value="1"/>
</dbReference>
<keyword evidence="3" id="KW-0813">Transport</keyword>
<evidence type="ECO:0000256" key="4">
    <source>
        <dbReference type="ARBA" id="ARBA00022660"/>
    </source>
</evidence>
<keyword evidence="10" id="KW-1185">Reference proteome</keyword>
<evidence type="ECO:0000256" key="2">
    <source>
        <dbReference type="ARBA" id="ARBA00009508"/>
    </source>
</evidence>
<dbReference type="AlphaFoldDB" id="A0AAW1PKC5"/>
<evidence type="ECO:0000256" key="7">
    <source>
        <dbReference type="ARBA" id="ARBA00023128"/>
    </source>
</evidence>
<sequence>MVAVTRFLARAAQAEPISKLATPVSKLELPTSVKTKDFFRECMRVLPWAVKNYKLEELTSVPELRSTISALFKQHSSIENPQVVDILIYKGREELEMVMLQHKQRHHLIADYIRVPAAVKREAEKRSESDLSPFLEQFYLNKR</sequence>
<dbReference type="GO" id="GO:0045271">
    <property type="term" value="C:respiratory chain complex I"/>
    <property type="evidence" value="ECO:0007669"/>
    <property type="project" value="InterPro"/>
</dbReference>
<dbReference type="CDD" id="cd20266">
    <property type="entry name" value="Complex1_LYR_NDUFA6_LYRM6"/>
    <property type="match status" value="1"/>
</dbReference>
<evidence type="ECO:0000256" key="8">
    <source>
        <dbReference type="ARBA" id="ARBA00023136"/>
    </source>
</evidence>
<evidence type="ECO:0000256" key="1">
    <source>
        <dbReference type="ARBA" id="ARBA00004443"/>
    </source>
</evidence>
<dbReference type="Proteomes" id="UP001489004">
    <property type="component" value="Unassembled WGS sequence"/>
</dbReference>
<protein>
    <recommendedName>
        <fullName evidence="11">NADH dehydrogenase [ubiquinone] 1 alpha subcomplex subunit 6</fullName>
    </recommendedName>
</protein>
<organism evidence="9 10">
    <name type="scientific">[Myrmecia] bisecta</name>
    <dbReference type="NCBI Taxonomy" id="41462"/>
    <lineage>
        <taxon>Eukaryota</taxon>
        <taxon>Viridiplantae</taxon>
        <taxon>Chlorophyta</taxon>
        <taxon>core chlorophytes</taxon>
        <taxon>Trebouxiophyceae</taxon>
        <taxon>Trebouxiales</taxon>
        <taxon>Trebouxiaceae</taxon>
        <taxon>Myrmecia</taxon>
    </lineage>
</organism>
<keyword evidence="6" id="KW-0249">Electron transport</keyword>
<evidence type="ECO:0000256" key="5">
    <source>
        <dbReference type="ARBA" id="ARBA00022792"/>
    </source>
</evidence>
<keyword evidence="4" id="KW-0679">Respiratory chain</keyword>
<evidence type="ECO:0000256" key="6">
    <source>
        <dbReference type="ARBA" id="ARBA00022982"/>
    </source>
</evidence>
<keyword evidence="5" id="KW-0999">Mitochondrion inner membrane</keyword>
<dbReference type="InterPro" id="IPR045299">
    <property type="entry name" value="Complex1_LYR_NDUFA6_LYRM6"/>
</dbReference>
<name>A0AAW1PKC5_9CHLO</name>